<evidence type="ECO:0000313" key="7">
    <source>
        <dbReference type="EMBL" id="GLR55099.1"/>
    </source>
</evidence>
<comment type="caution">
    <text evidence="7">The sequence shown here is derived from an EMBL/GenBank/DDBJ whole genome shotgun (WGS) entry which is preliminary data.</text>
</comment>
<dbReference type="SUPFAM" id="SSF53613">
    <property type="entry name" value="Ribokinase-like"/>
    <property type="match status" value="1"/>
</dbReference>
<feature type="domain" description="Carbohydrate kinase PfkB" evidence="6">
    <location>
        <begin position="4"/>
        <end position="289"/>
    </location>
</feature>
<comment type="similarity">
    <text evidence="1">Belongs to the carbohydrate kinase PfkB family.</text>
</comment>
<dbReference type="Gene3D" id="3.40.1190.20">
    <property type="match status" value="1"/>
</dbReference>
<dbReference type="InterPro" id="IPR011611">
    <property type="entry name" value="PfkB_dom"/>
</dbReference>
<keyword evidence="5" id="KW-0067">ATP-binding</keyword>
<keyword evidence="8" id="KW-1185">Reference proteome</keyword>
<organism evidence="7 8">
    <name type="scientific">Shinella yambaruensis</name>
    <dbReference type="NCBI Taxonomy" id="415996"/>
    <lineage>
        <taxon>Bacteria</taxon>
        <taxon>Pseudomonadati</taxon>
        <taxon>Pseudomonadota</taxon>
        <taxon>Alphaproteobacteria</taxon>
        <taxon>Hyphomicrobiales</taxon>
        <taxon>Rhizobiaceae</taxon>
        <taxon>Shinella</taxon>
    </lineage>
</organism>
<reference evidence="8" key="1">
    <citation type="journal article" date="2019" name="Int. J. Syst. Evol. Microbiol.">
        <title>The Global Catalogue of Microorganisms (GCM) 10K type strain sequencing project: providing services to taxonomists for standard genome sequencing and annotation.</title>
        <authorList>
            <consortium name="The Broad Institute Genomics Platform"/>
            <consortium name="The Broad Institute Genome Sequencing Center for Infectious Disease"/>
            <person name="Wu L."/>
            <person name="Ma J."/>
        </authorList>
    </citation>
    <scope>NUCLEOTIDE SEQUENCE [LARGE SCALE GENOMIC DNA]</scope>
    <source>
        <strain evidence="8">NBRC 102122</strain>
    </source>
</reference>
<evidence type="ECO:0000256" key="1">
    <source>
        <dbReference type="ARBA" id="ARBA00010688"/>
    </source>
</evidence>
<keyword evidence="4" id="KW-0418">Kinase</keyword>
<dbReference type="Pfam" id="PF00294">
    <property type="entry name" value="PfkB"/>
    <property type="match status" value="1"/>
</dbReference>
<dbReference type="Proteomes" id="UP001156702">
    <property type="component" value="Unassembled WGS sequence"/>
</dbReference>
<evidence type="ECO:0000256" key="3">
    <source>
        <dbReference type="ARBA" id="ARBA00022741"/>
    </source>
</evidence>
<evidence type="ECO:0000256" key="4">
    <source>
        <dbReference type="ARBA" id="ARBA00022777"/>
    </source>
</evidence>
<keyword evidence="2" id="KW-0808">Transferase</keyword>
<dbReference type="EMBL" id="BSOP01000067">
    <property type="protein sequence ID" value="GLR55099.1"/>
    <property type="molecule type" value="Genomic_DNA"/>
</dbReference>
<evidence type="ECO:0000313" key="8">
    <source>
        <dbReference type="Proteomes" id="UP001156702"/>
    </source>
</evidence>
<evidence type="ECO:0000256" key="2">
    <source>
        <dbReference type="ARBA" id="ARBA00022679"/>
    </source>
</evidence>
<accession>A0ABQ5ZTN2</accession>
<proteinExistence type="inferred from homology"/>
<dbReference type="RefSeq" id="WP_244770471.1">
    <property type="nucleotide sequence ID" value="NZ_BSOP01000067.1"/>
</dbReference>
<evidence type="ECO:0000259" key="6">
    <source>
        <dbReference type="Pfam" id="PF00294"/>
    </source>
</evidence>
<gene>
    <name evidence="7" type="ORF">GCM10007923_63200</name>
</gene>
<name>A0ABQ5ZTN2_9HYPH</name>
<dbReference type="PANTHER" id="PTHR43085:SF1">
    <property type="entry name" value="PSEUDOURIDINE KINASE-RELATED"/>
    <property type="match status" value="1"/>
</dbReference>
<dbReference type="PANTHER" id="PTHR43085">
    <property type="entry name" value="HEXOKINASE FAMILY MEMBER"/>
    <property type="match status" value="1"/>
</dbReference>
<protein>
    <submittedName>
        <fullName evidence="7">Fructokinase</fullName>
    </submittedName>
</protein>
<sequence>MHGVVTIGDCIVDEVRAEGREPERFAGGAGLNLAAGIARLGLTSTLVTRVGQDRDGYYLLRYARERGIRIVNTPTVDPTGVVSSTRSNGEPSYAFAPAMYRRRIAFGVEALHALSNAAAAVVNSYPLDNPAYADDLVQALSVVPGLRIADPNPRPRLISSLSAYRQGFETVLRVANLVKLSDEDVQLLYGTDWPSVGEHLFGMGVETILFSHGANGATLADRSGLRVEVPIASRPEPIIDTMGAGDATLASLVASILRGGRSAGEEAWRVYLADAMMVAAATCRRAGAELVLP</sequence>
<keyword evidence="3" id="KW-0547">Nucleotide-binding</keyword>
<dbReference type="InterPro" id="IPR050306">
    <property type="entry name" value="PfkB_Carbo_kinase"/>
</dbReference>
<evidence type="ECO:0000256" key="5">
    <source>
        <dbReference type="ARBA" id="ARBA00022840"/>
    </source>
</evidence>
<dbReference type="InterPro" id="IPR029056">
    <property type="entry name" value="Ribokinase-like"/>
</dbReference>